<dbReference type="InterPro" id="IPR015422">
    <property type="entry name" value="PyrdxlP-dep_Trfase_small"/>
</dbReference>
<evidence type="ECO:0000313" key="6">
    <source>
        <dbReference type="Proteomes" id="UP000996601"/>
    </source>
</evidence>
<dbReference type="Pfam" id="PF00202">
    <property type="entry name" value="Aminotran_3"/>
    <property type="match status" value="1"/>
</dbReference>
<comment type="cofactor">
    <cofactor evidence="1">
        <name>pyridoxal 5'-phosphate</name>
        <dbReference type="ChEBI" id="CHEBI:597326"/>
    </cofactor>
</comment>
<keyword evidence="3 4" id="KW-0663">Pyridoxal phosphate</keyword>
<keyword evidence="6" id="KW-1185">Reference proteome</keyword>
<comment type="caution">
    <text evidence="5">The sequence shown here is derived from an EMBL/GenBank/DDBJ whole genome shotgun (WGS) entry which is preliminary data.</text>
</comment>
<gene>
    <name evidence="5" type="ORF">GB927_020825</name>
</gene>
<organism evidence="5 6">
    <name type="scientific">Shinella lacus</name>
    <dbReference type="NCBI Taxonomy" id="2654216"/>
    <lineage>
        <taxon>Bacteria</taxon>
        <taxon>Pseudomonadati</taxon>
        <taxon>Pseudomonadota</taxon>
        <taxon>Alphaproteobacteria</taxon>
        <taxon>Hyphomicrobiales</taxon>
        <taxon>Rhizobiaceae</taxon>
        <taxon>Shinella</taxon>
    </lineage>
</organism>
<protein>
    <submittedName>
        <fullName evidence="5">Aminotransferase</fullName>
    </submittedName>
</protein>
<evidence type="ECO:0000313" key="5">
    <source>
        <dbReference type="EMBL" id="MCQ4632500.1"/>
    </source>
</evidence>
<dbReference type="PANTHER" id="PTHR43094:SF1">
    <property type="entry name" value="AMINOTRANSFERASE CLASS-III"/>
    <property type="match status" value="1"/>
</dbReference>
<dbReference type="InterPro" id="IPR049704">
    <property type="entry name" value="Aminotrans_3_PPA_site"/>
</dbReference>
<evidence type="ECO:0000256" key="1">
    <source>
        <dbReference type="ARBA" id="ARBA00001933"/>
    </source>
</evidence>
<dbReference type="PIRSF" id="PIRSF000521">
    <property type="entry name" value="Transaminase_4ab_Lys_Orn"/>
    <property type="match status" value="1"/>
</dbReference>
<dbReference type="PROSITE" id="PS00600">
    <property type="entry name" value="AA_TRANSFER_CLASS_3"/>
    <property type="match status" value="1"/>
</dbReference>
<comment type="similarity">
    <text evidence="2 4">Belongs to the class-III pyridoxal-phosphate-dependent aminotransferase family.</text>
</comment>
<dbReference type="PANTHER" id="PTHR43094">
    <property type="entry name" value="AMINOTRANSFERASE"/>
    <property type="match status" value="1"/>
</dbReference>
<evidence type="ECO:0000256" key="4">
    <source>
        <dbReference type="RuleBase" id="RU003560"/>
    </source>
</evidence>
<reference evidence="5" key="1">
    <citation type="submission" date="2021-07" db="EMBL/GenBank/DDBJ databases">
        <title>Shinella sp. nov., a novel member of the genus Shinella from water.</title>
        <authorList>
            <person name="Deng Y."/>
        </authorList>
    </citation>
    <scope>NUCLEOTIDE SEQUENCE</scope>
    <source>
        <strain evidence="5">CPCC 100929</strain>
    </source>
</reference>
<dbReference type="InterPro" id="IPR015424">
    <property type="entry name" value="PyrdxlP-dep_Trfase"/>
</dbReference>
<dbReference type="InterPro" id="IPR005814">
    <property type="entry name" value="Aminotrans_3"/>
</dbReference>
<dbReference type="RefSeq" id="WP_256119134.1">
    <property type="nucleotide sequence ID" value="NZ_WHSB02000008.1"/>
</dbReference>
<dbReference type="Gene3D" id="3.90.1150.10">
    <property type="entry name" value="Aspartate Aminotransferase, domain 1"/>
    <property type="match status" value="1"/>
</dbReference>
<keyword evidence="5" id="KW-0032">Aminotransferase</keyword>
<accession>A0ABT1RBD1</accession>
<sequence>MNIEVRHELGDEGPKDAARQHLINPSEEMAKLGRSDRPLFTHADGIYVWDDAGRKLIDGPGGMWCTQIGYARREIADAIRDQAMTLSYNSPWYFVNEPAAELARRIAELAPGDLNHVFFTTGGSSAVDSALRFMQFYNNVLGRANKKAIICRIDGYHGSTQLTAACSGRAWNRPNFDLASDQIAFISAPNTFRRPRGMSEAAFLNFLVEEFRSKVAELGPENVGAFLAEPLLASGGVIVPPKGYHQRILEICRQHDILYISDEVVTAFGRCGHWFASEDVFDIVPDIITFAKGVTSGYLPLGGLVISDAVLGRISGENAKGSFFTNGYTYSGHPVSCAAALANIDVISRDRILEHVRETAPYFQERIGSLRDLPLIGDTRGTGLLGCVECVTDPSSEQATKLDAEMALRVDRECYEAGLIVRPISNMCVLSPPLIITREEIDTIVGILGRSIEKVTNELRAEGRI</sequence>
<dbReference type="EMBL" id="WHSB02000008">
    <property type="protein sequence ID" value="MCQ4632500.1"/>
    <property type="molecule type" value="Genomic_DNA"/>
</dbReference>
<name>A0ABT1RBD1_9HYPH</name>
<evidence type="ECO:0000256" key="3">
    <source>
        <dbReference type="ARBA" id="ARBA00022898"/>
    </source>
</evidence>
<proteinExistence type="inferred from homology"/>
<dbReference type="SUPFAM" id="SSF53383">
    <property type="entry name" value="PLP-dependent transferases"/>
    <property type="match status" value="1"/>
</dbReference>
<dbReference type="InterPro" id="IPR015421">
    <property type="entry name" value="PyrdxlP-dep_Trfase_major"/>
</dbReference>
<dbReference type="Gene3D" id="3.40.640.10">
    <property type="entry name" value="Type I PLP-dependent aspartate aminotransferase-like (Major domain)"/>
    <property type="match status" value="1"/>
</dbReference>
<dbReference type="NCBIfam" id="NF005447">
    <property type="entry name" value="PRK07036.1"/>
    <property type="match status" value="1"/>
</dbReference>
<dbReference type="Proteomes" id="UP000996601">
    <property type="component" value="Unassembled WGS sequence"/>
</dbReference>
<evidence type="ECO:0000256" key="2">
    <source>
        <dbReference type="ARBA" id="ARBA00008954"/>
    </source>
</evidence>
<keyword evidence="5" id="KW-0808">Transferase</keyword>
<dbReference type="GO" id="GO:0008483">
    <property type="term" value="F:transaminase activity"/>
    <property type="evidence" value="ECO:0007669"/>
    <property type="project" value="UniProtKB-KW"/>
</dbReference>
<dbReference type="CDD" id="cd00610">
    <property type="entry name" value="OAT_like"/>
    <property type="match status" value="1"/>
</dbReference>